<dbReference type="InterPro" id="IPR043148">
    <property type="entry name" value="TagF_C"/>
</dbReference>
<evidence type="ECO:0000256" key="1">
    <source>
        <dbReference type="ARBA" id="ARBA00004202"/>
    </source>
</evidence>
<evidence type="ECO:0000313" key="9">
    <source>
        <dbReference type="Proteomes" id="UP000230914"/>
    </source>
</evidence>
<dbReference type="GO" id="GO:0005886">
    <property type="term" value="C:plasma membrane"/>
    <property type="evidence" value="ECO:0007669"/>
    <property type="project" value="UniProtKB-SubCell"/>
</dbReference>
<dbReference type="InterPro" id="IPR043149">
    <property type="entry name" value="TagF_N"/>
</dbReference>
<keyword evidence="6" id="KW-0472">Membrane</keyword>
<dbReference type="AlphaFoldDB" id="A0A2G6KAP1"/>
<evidence type="ECO:0000256" key="3">
    <source>
        <dbReference type="ARBA" id="ARBA00022475"/>
    </source>
</evidence>
<feature type="domain" description="Glycosyltransferase 2-like" evidence="7">
    <location>
        <begin position="16"/>
        <end position="177"/>
    </location>
</feature>
<dbReference type="Pfam" id="PF00535">
    <property type="entry name" value="Glycos_transf_2"/>
    <property type="match status" value="1"/>
</dbReference>
<keyword evidence="5" id="KW-0777">Teichoic acid biosynthesis</keyword>
<keyword evidence="3" id="KW-1003">Cell membrane</keyword>
<accession>A0A2G6KAP1</accession>
<evidence type="ECO:0000256" key="4">
    <source>
        <dbReference type="ARBA" id="ARBA00022679"/>
    </source>
</evidence>
<evidence type="ECO:0000313" key="8">
    <source>
        <dbReference type="EMBL" id="PIE32052.1"/>
    </source>
</evidence>
<dbReference type="GO" id="GO:0019350">
    <property type="term" value="P:teichoic acid biosynthetic process"/>
    <property type="evidence" value="ECO:0007669"/>
    <property type="project" value="UniProtKB-KW"/>
</dbReference>
<dbReference type="EMBL" id="PDSL01000054">
    <property type="protein sequence ID" value="PIE32052.1"/>
    <property type="molecule type" value="Genomic_DNA"/>
</dbReference>
<dbReference type="PANTHER" id="PTHR37316">
    <property type="entry name" value="TEICHOIC ACID GLYCEROL-PHOSPHATE PRIMASE"/>
    <property type="match status" value="1"/>
</dbReference>
<dbReference type="GO" id="GO:0047355">
    <property type="term" value="F:CDP-glycerol glycerophosphotransferase activity"/>
    <property type="evidence" value="ECO:0007669"/>
    <property type="project" value="InterPro"/>
</dbReference>
<sequence>MSHHMTPQPDDRPTVSIVVPIYNVEEFLRSCLDSVKLQSYTTLEVILVDDGSPDSSADIAAEYADRDTRFKLYHFENGGLGAARNRGANLATGEYLLFLDSDDILPSHAIETMVTSLQETGSCYATGRVMRFNSTTTWRAPLSQASFNRYWADTTVAQHPDLVYDTTAWNKLFRMSFWRKGGYTFPEGKLFEDIALMARCLTEATSIDIVPETVYLWRSRDFGPPSITQALHSVTALEDRIEALEGARDAFVAYGSDAVVRSFDKKVANLDIPLYAKRVPTGDTAFITAFRDGFAPLADVTSRELPLKPEIAGLLNALESRSLPSIRRWANALAGAHRPLHILRNGDSSYGRAYLRDQASKQISTRLRKIGSRRNKPTPLRIGRVDVGSLSLRAAGMVARRATGRRQATINRLTRDLDTIDRRIWWGFDRHGLISINTFPLRGIASLAVEDDRLIIRSAHLTSRAELVLVGESFGQRLPIGHDQEDTWSVPLASFVKASEYAWRIEFVEGDSHGPLLTQHDFAPSIHSVDSVMLSLRRGFQQRLRIVRSVKRALVDLTVDGIRGTILIHPHQPTEHARLVHDHTGLTIPLESDGTNYRFEVGNVRKYGQPVPLRDGHWRLQLYAHGRWERSGCLKHTEAILKDIEAWSTYTLVSTHDTVRITSRGIKRTNGNWHVAQRRFEARSARLRALSPVTNSIVFECFYGRQVSCHPHALLKPVTRRFPNAHVYWVTLPGQTYAPPGTTPLVRWTAEWHEAMATAQLVVTNSSLPAAFVRHPNQVVLQTWHGTPLKRIGLDMVSFDHFRPGYQDEQRHQAAQWTHLLSSSEFCSSILPDAFGYSGQLLECGSPRNDLLLSPDRDQRAAEVRERLGASADTRFVLLAPTWRDNVTIDRHHADVNDIDLESLAHSLGDNITILYRAHTNVLRQRGVTETARLLNVTDYPDVADLYLVSDVMVTDYSSVMFDYSLLRRPMVFHCPDLEEYRDSLRGWYFDFAETAPGPITRTLDELRDAIGDALSHGIPATHADRFDAFIERYNMWDDGRASEKVADVLADAVRDAT</sequence>
<dbReference type="PANTHER" id="PTHR37316:SF3">
    <property type="entry name" value="TEICHOIC ACID GLYCEROL-PHOSPHATE TRANSFERASE"/>
    <property type="match status" value="1"/>
</dbReference>
<evidence type="ECO:0000259" key="7">
    <source>
        <dbReference type="Pfam" id="PF00535"/>
    </source>
</evidence>
<evidence type="ECO:0000256" key="2">
    <source>
        <dbReference type="ARBA" id="ARBA00010488"/>
    </source>
</evidence>
<proteinExistence type="inferred from homology"/>
<dbReference type="Gene3D" id="3.40.50.11820">
    <property type="match status" value="1"/>
</dbReference>
<dbReference type="Pfam" id="PF04464">
    <property type="entry name" value="Glyphos_transf"/>
    <property type="match status" value="1"/>
</dbReference>
<dbReference type="Gene3D" id="3.40.50.12580">
    <property type="match status" value="1"/>
</dbReference>
<evidence type="ECO:0000256" key="5">
    <source>
        <dbReference type="ARBA" id="ARBA00022944"/>
    </source>
</evidence>
<evidence type="ECO:0000256" key="6">
    <source>
        <dbReference type="ARBA" id="ARBA00023136"/>
    </source>
</evidence>
<dbReference type="InterPro" id="IPR051612">
    <property type="entry name" value="Teichoic_Acid_Biosynth"/>
</dbReference>
<comment type="similarity">
    <text evidence="2">Belongs to the CDP-glycerol glycerophosphotransferase family.</text>
</comment>
<dbReference type="InterPro" id="IPR029044">
    <property type="entry name" value="Nucleotide-diphossugar_trans"/>
</dbReference>
<comment type="subcellular location">
    <subcellularLocation>
        <location evidence="1">Cell membrane</location>
        <topology evidence="1">Peripheral membrane protein</topology>
    </subcellularLocation>
</comment>
<dbReference type="InterPro" id="IPR001173">
    <property type="entry name" value="Glyco_trans_2-like"/>
</dbReference>
<dbReference type="Proteomes" id="UP000230914">
    <property type="component" value="Unassembled WGS sequence"/>
</dbReference>
<dbReference type="SUPFAM" id="SSF53448">
    <property type="entry name" value="Nucleotide-diphospho-sugar transferases"/>
    <property type="match status" value="1"/>
</dbReference>
<dbReference type="SUPFAM" id="SSF53756">
    <property type="entry name" value="UDP-Glycosyltransferase/glycogen phosphorylase"/>
    <property type="match status" value="1"/>
</dbReference>
<dbReference type="InterPro" id="IPR007554">
    <property type="entry name" value="Glycerophosphate_synth"/>
</dbReference>
<protein>
    <recommendedName>
        <fullName evidence="7">Glycosyltransferase 2-like domain-containing protein</fullName>
    </recommendedName>
</protein>
<reference evidence="8 9" key="1">
    <citation type="submission" date="2017-10" db="EMBL/GenBank/DDBJ databases">
        <title>Novel microbial diversity and functional potential in the marine mammal oral microbiome.</title>
        <authorList>
            <person name="Dudek N.K."/>
            <person name="Sun C.L."/>
            <person name="Burstein D."/>
            <person name="Kantor R.S."/>
            <person name="Aliaga Goltsman D.S."/>
            <person name="Bik E.M."/>
            <person name="Thomas B.C."/>
            <person name="Banfield J.F."/>
            <person name="Relman D.A."/>
        </authorList>
    </citation>
    <scope>NUCLEOTIDE SEQUENCE [LARGE SCALE GENOMIC DNA]</scope>
    <source>
        <strain evidence="8">DOLJORAL78_61_10</strain>
    </source>
</reference>
<organism evidence="8 9">
    <name type="scientific">Ilumatobacter coccineus</name>
    <dbReference type="NCBI Taxonomy" id="467094"/>
    <lineage>
        <taxon>Bacteria</taxon>
        <taxon>Bacillati</taxon>
        <taxon>Actinomycetota</taxon>
        <taxon>Acidimicrobiia</taxon>
        <taxon>Acidimicrobiales</taxon>
        <taxon>Ilumatobacteraceae</taxon>
        <taxon>Ilumatobacter</taxon>
    </lineage>
</organism>
<dbReference type="CDD" id="cd00761">
    <property type="entry name" value="Glyco_tranf_GTA_type"/>
    <property type="match status" value="1"/>
</dbReference>
<name>A0A2G6KAP1_9ACTN</name>
<keyword evidence="4" id="KW-0808">Transferase</keyword>
<dbReference type="Gene3D" id="3.90.550.10">
    <property type="entry name" value="Spore Coat Polysaccharide Biosynthesis Protein SpsA, Chain A"/>
    <property type="match status" value="1"/>
</dbReference>
<comment type="caution">
    <text evidence="8">The sequence shown here is derived from an EMBL/GenBank/DDBJ whole genome shotgun (WGS) entry which is preliminary data.</text>
</comment>
<gene>
    <name evidence="8" type="ORF">CSA55_04195</name>
</gene>